<dbReference type="InterPro" id="IPR036249">
    <property type="entry name" value="Thioredoxin-like_sf"/>
</dbReference>
<evidence type="ECO:0000256" key="4">
    <source>
        <dbReference type="ARBA" id="ARBA00022862"/>
    </source>
</evidence>
<dbReference type="GO" id="GO:0042744">
    <property type="term" value="P:hydrogen peroxide catabolic process"/>
    <property type="evidence" value="ECO:0007669"/>
    <property type="project" value="TreeGrafter"/>
</dbReference>
<organism evidence="9 10">
    <name type="scientific">Euroglyphus maynei</name>
    <name type="common">Mayne's house dust mite</name>
    <dbReference type="NCBI Taxonomy" id="6958"/>
    <lineage>
        <taxon>Eukaryota</taxon>
        <taxon>Metazoa</taxon>
        <taxon>Ecdysozoa</taxon>
        <taxon>Arthropoda</taxon>
        <taxon>Chelicerata</taxon>
        <taxon>Arachnida</taxon>
        <taxon>Acari</taxon>
        <taxon>Acariformes</taxon>
        <taxon>Sarcoptiformes</taxon>
        <taxon>Astigmata</taxon>
        <taxon>Psoroptidia</taxon>
        <taxon>Analgoidea</taxon>
        <taxon>Pyroglyphidae</taxon>
        <taxon>Pyroglyphinae</taxon>
        <taxon>Euroglyphus</taxon>
    </lineage>
</organism>
<dbReference type="EC" id="1.11.1.24" evidence="2"/>
<evidence type="ECO:0000256" key="3">
    <source>
        <dbReference type="ARBA" id="ARBA00022559"/>
    </source>
</evidence>
<dbReference type="Pfam" id="PF10417">
    <property type="entry name" value="1-cysPrx_C"/>
    <property type="match status" value="1"/>
</dbReference>
<dbReference type="GO" id="GO:0045454">
    <property type="term" value="P:cell redox homeostasis"/>
    <property type="evidence" value="ECO:0007669"/>
    <property type="project" value="TreeGrafter"/>
</dbReference>
<dbReference type="PANTHER" id="PTHR10681:SF171">
    <property type="entry name" value="PEROXIREDOXIN 4"/>
    <property type="match status" value="1"/>
</dbReference>
<dbReference type="SUPFAM" id="SSF52833">
    <property type="entry name" value="Thioredoxin-like"/>
    <property type="match status" value="1"/>
</dbReference>
<accession>A0A1Y3AXN8</accession>
<comment type="caution">
    <text evidence="9">The sequence shown here is derived from an EMBL/GenBank/DDBJ whole genome shotgun (WGS) entry which is preliminary data.</text>
</comment>
<dbReference type="GO" id="GO:0008379">
    <property type="term" value="F:thioredoxin peroxidase activity"/>
    <property type="evidence" value="ECO:0007669"/>
    <property type="project" value="TreeGrafter"/>
</dbReference>
<evidence type="ECO:0000259" key="8">
    <source>
        <dbReference type="Pfam" id="PF10417"/>
    </source>
</evidence>
<evidence type="ECO:0000313" key="9">
    <source>
        <dbReference type="EMBL" id="OTF73259.1"/>
    </source>
</evidence>
<evidence type="ECO:0000256" key="5">
    <source>
        <dbReference type="ARBA" id="ARBA00023002"/>
    </source>
</evidence>
<dbReference type="GO" id="GO:0005829">
    <property type="term" value="C:cytosol"/>
    <property type="evidence" value="ECO:0007669"/>
    <property type="project" value="TreeGrafter"/>
</dbReference>
<protein>
    <recommendedName>
        <fullName evidence="2">thioredoxin-dependent peroxiredoxin</fullName>
        <ecNumber evidence="2">1.11.1.24</ecNumber>
    </recommendedName>
</protein>
<dbReference type="InterPro" id="IPR050217">
    <property type="entry name" value="Peroxiredoxin"/>
</dbReference>
<proteinExistence type="inferred from homology"/>
<feature type="domain" description="Peroxiredoxin C-terminal" evidence="8">
    <location>
        <begin position="19"/>
        <end position="46"/>
    </location>
</feature>
<keyword evidence="4" id="KW-0049">Antioxidant</keyword>
<dbReference type="OrthoDB" id="185659at2759"/>
<dbReference type="InterPro" id="IPR019479">
    <property type="entry name" value="Peroxiredoxin_C"/>
</dbReference>
<name>A0A1Y3AXN8_EURMA</name>
<dbReference type="AlphaFoldDB" id="A0A1Y3AXN8"/>
<keyword evidence="10" id="KW-1185">Reference proteome</keyword>
<dbReference type="Gene3D" id="3.40.30.10">
    <property type="entry name" value="Glutaredoxin"/>
    <property type="match status" value="1"/>
</dbReference>
<dbReference type="GO" id="GO:0005783">
    <property type="term" value="C:endoplasmic reticulum"/>
    <property type="evidence" value="ECO:0007669"/>
    <property type="project" value="TreeGrafter"/>
</dbReference>
<reference evidence="9 10" key="1">
    <citation type="submission" date="2017-03" db="EMBL/GenBank/DDBJ databases">
        <title>Genome Survey of Euroglyphus maynei.</title>
        <authorList>
            <person name="Arlian L.G."/>
            <person name="Morgan M.S."/>
            <person name="Rider S.D."/>
        </authorList>
    </citation>
    <scope>NUCLEOTIDE SEQUENCE [LARGE SCALE GENOMIC DNA]</scope>
    <source>
        <strain evidence="9">Arlian Lab</strain>
        <tissue evidence="9">Whole body</tissue>
    </source>
</reference>
<evidence type="ECO:0000256" key="1">
    <source>
        <dbReference type="ARBA" id="ARBA00009796"/>
    </source>
</evidence>
<evidence type="ECO:0000313" key="10">
    <source>
        <dbReference type="Proteomes" id="UP000194236"/>
    </source>
</evidence>
<dbReference type="GO" id="GO:0033554">
    <property type="term" value="P:cellular response to stress"/>
    <property type="evidence" value="ECO:0007669"/>
    <property type="project" value="TreeGrafter"/>
</dbReference>
<gene>
    <name evidence="9" type="ORF">BLA29_013838</name>
</gene>
<keyword evidence="5" id="KW-0560">Oxidoreductase</keyword>
<comment type="catalytic activity">
    <reaction evidence="7">
        <text>a hydroperoxide + [thioredoxin]-dithiol = an alcohol + [thioredoxin]-disulfide + H2O</text>
        <dbReference type="Rhea" id="RHEA:62620"/>
        <dbReference type="Rhea" id="RHEA-COMP:10698"/>
        <dbReference type="Rhea" id="RHEA-COMP:10700"/>
        <dbReference type="ChEBI" id="CHEBI:15377"/>
        <dbReference type="ChEBI" id="CHEBI:29950"/>
        <dbReference type="ChEBI" id="CHEBI:30879"/>
        <dbReference type="ChEBI" id="CHEBI:35924"/>
        <dbReference type="ChEBI" id="CHEBI:50058"/>
        <dbReference type="EC" id="1.11.1.24"/>
    </reaction>
</comment>
<evidence type="ECO:0000256" key="6">
    <source>
        <dbReference type="ARBA" id="ARBA00023284"/>
    </source>
</evidence>
<evidence type="ECO:0000256" key="7">
    <source>
        <dbReference type="ARBA" id="ARBA00049091"/>
    </source>
</evidence>
<dbReference type="GO" id="GO:0006979">
    <property type="term" value="P:response to oxidative stress"/>
    <property type="evidence" value="ECO:0007669"/>
    <property type="project" value="TreeGrafter"/>
</dbReference>
<evidence type="ECO:0000256" key="2">
    <source>
        <dbReference type="ARBA" id="ARBA00013017"/>
    </source>
</evidence>
<keyword evidence="3" id="KW-0575">Peroxidase</keyword>
<comment type="similarity">
    <text evidence="1">Belongs to the peroxiredoxin family. AhpC/Prx1 subfamily.</text>
</comment>
<dbReference type="Proteomes" id="UP000194236">
    <property type="component" value="Unassembled WGS sequence"/>
</dbReference>
<dbReference type="PANTHER" id="PTHR10681">
    <property type="entry name" value="THIOREDOXIN PEROXIDASE"/>
    <property type="match status" value="1"/>
</dbReference>
<sequence>MNDLPVGRSVDETLRLVQAFQYTDQHGEVCPANWKPGSETIIPDPKEKLLYFEKFDDTKSEL</sequence>
<dbReference type="EMBL" id="MUJZ01052407">
    <property type="protein sequence ID" value="OTF73259.1"/>
    <property type="molecule type" value="Genomic_DNA"/>
</dbReference>
<keyword evidence="6" id="KW-0676">Redox-active center</keyword>